<dbReference type="GO" id="GO:0005886">
    <property type="term" value="C:plasma membrane"/>
    <property type="evidence" value="ECO:0007669"/>
    <property type="project" value="UniProtKB-SubCell"/>
</dbReference>
<accession>A0A561DEV0</accession>
<dbReference type="SUPFAM" id="SSF103473">
    <property type="entry name" value="MFS general substrate transporter"/>
    <property type="match status" value="1"/>
</dbReference>
<dbReference type="PANTHER" id="PTHR23513">
    <property type="entry name" value="INTEGRAL MEMBRANE EFFLUX PROTEIN-RELATED"/>
    <property type="match status" value="1"/>
</dbReference>
<keyword evidence="5 7" id="KW-1133">Transmembrane helix</keyword>
<dbReference type="InterPro" id="IPR036259">
    <property type="entry name" value="MFS_trans_sf"/>
</dbReference>
<feature type="transmembrane region" description="Helical" evidence="7">
    <location>
        <begin position="264"/>
        <end position="283"/>
    </location>
</feature>
<feature type="transmembrane region" description="Helical" evidence="7">
    <location>
        <begin position="74"/>
        <end position="93"/>
    </location>
</feature>
<feature type="transmembrane region" description="Helical" evidence="7">
    <location>
        <begin position="47"/>
        <end position="67"/>
    </location>
</feature>
<feature type="transmembrane region" description="Helical" evidence="7">
    <location>
        <begin position="375"/>
        <end position="395"/>
    </location>
</feature>
<sequence length="414" mass="45806">MLQLMKFKPFFLYLFSHTLSNIGLGIHLFTMSWLVLDLTESTSSLGWLFSLSTLPVIILSPFIGVLIDNWDRRLIVVVIQLLKGILLLTVPILLLTGTFHLSVLYGISLLMSIADRLYYPASKGLMREMLTKDQLLSANSMAGVAMQLGMLIGSVIAGFLLHLIGGANTILANSILAFASSFIIYFTRKGIVNPKSKMGKGYDSFFGELKDGMQYVRENKMILKMAVLVAVTEFTIQIYNILSVPLIRNDMKMGPEILGLLDSFFAWGAILGGITLTTMVTWFGRKHFMSISLLLMGVFFGLIPFMQGIFSGGAIFLLFGTTLLQARTLYSTLIHEQVETHYQGRVNSMIYTLTSIFGFVIYAIIGYIGEMVTPSLVFHTIGLIIAAGSIILFIVSDKLLRVKESGPATVEIVK</sequence>
<dbReference type="PANTHER" id="PTHR23513:SF6">
    <property type="entry name" value="MAJOR FACILITATOR SUPERFAMILY ASSOCIATED DOMAIN-CONTAINING PROTEIN"/>
    <property type="match status" value="1"/>
</dbReference>
<reference evidence="9 10" key="1">
    <citation type="submission" date="2019-06" db="EMBL/GenBank/DDBJ databases">
        <title>Sorghum-associated microbial communities from plants grown in Nebraska, USA.</title>
        <authorList>
            <person name="Schachtman D."/>
        </authorList>
    </citation>
    <scope>NUCLEOTIDE SEQUENCE [LARGE SCALE GENOMIC DNA]</scope>
    <source>
        <strain evidence="9 10">2482</strain>
    </source>
</reference>
<evidence type="ECO:0000256" key="2">
    <source>
        <dbReference type="ARBA" id="ARBA00022448"/>
    </source>
</evidence>
<evidence type="ECO:0000256" key="1">
    <source>
        <dbReference type="ARBA" id="ARBA00004651"/>
    </source>
</evidence>
<dbReference type="AlphaFoldDB" id="A0A561DEV0"/>
<evidence type="ECO:0000256" key="7">
    <source>
        <dbReference type="SAM" id="Phobius"/>
    </source>
</evidence>
<dbReference type="InterPro" id="IPR010290">
    <property type="entry name" value="TM_effector"/>
</dbReference>
<evidence type="ECO:0000256" key="6">
    <source>
        <dbReference type="ARBA" id="ARBA00023136"/>
    </source>
</evidence>
<keyword evidence="6 7" id="KW-0472">Membrane</keyword>
<keyword evidence="2" id="KW-0813">Transport</keyword>
<dbReference type="Gene3D" id="1.20.1250.20">
    <property type="entry name" value="MFS general substrate transporter like domains"/>
    <property type="match status" value="1"/>
</dbReference>
<feature type="domain" description="Major facilitator superfamily (MFS) profile" evidence="8">
    <location>
        <begin position="9"/>
        <end position="400"/>
    </location>
</feature>
<dbReference type="Pfam" id="PF05977">
    <property type="entry name" value="MFS_3"/>
    <property type="match status" value="1"/>
</dbReference>
<proteinExistence type="predicted"/>
<comment type="subcellular location">
    <subcellularLocation>
        <location evidence="1">Cell membrane</location>
        <topology evidence="1">Multi-pass membrane protein</topology>
    </subcellularLocation>
</comment>
<feature type="transmembrane region" description="Helical" evidence="7">
    <location>
        <begin position="140"/>
        <end position="164"/>
    </location>
</feature>
<comment type="caution">
    <text evidence="9">The sequence shown here is derived from an EMBL/GenBank/DDBJ whole genome shotgun (WGS) entry which is preliminary data.</text>
</comment>
<keyword evidence="4 7" id="KW-0812">Transmembrane</keyword>
<feature type="transmembrane region" description="Helical" evidence="7">
    <location>
        <begin position="170"/>
        <end position="187"/>
    </location>
</feature>
<dbReference type="InterPro" id="IPR020846">
    <property type="entry name" value="MFS_dom"/>
</dbReference>
<name>A0A561DEV0_9BACI</name>
<keyword evidence="3" id="KW-1003">Cell membrane</keyword>
<protein>
    <submittedName>
        <fullName evidence="9">Putative MFS family arabinose efflux permease</fullName>
    </submittedName>
</protein>
<dbReference type="RefSeq" id="WP_144565368.1">
    <property type="nucleotide sequence ID" value="NZ_VIVN01000005.1"/>
</dbReference>
<dbReference type="PROSITE" id="PS50850">
    <property type="entry name" value="MFS"/>
    <property type="match status" value="1"/>
</dbReference>
<evidence type="ECO:0000313" key="9">
    <source>
        <dbReference type="EMBL" id="TWE01922.1"/>
    </source>
</evidence>
<keyword evidence="10" id="KW-1185">Reference proteome</keyword>
<feature type="transmembrane region" description="Helical" evidence="7">
    <location>
        <begin position="222"/>
        <end position="244"/>
    </location>
</feature>
<organism evidence="9 10">
    <name type="scientific">Neobacillus bataviensis</name>
    <dbReference type="NCBI Taxonomy" id="220685"/>
    <lineage>
        <taxon>Bacteria</taxon>
        <taxon>Bacillati</taxon>
        <taxon>Bacillota</taxon>
        <taxon>Bacilli</taxon>
        <taxon>Bacillales</taxon>
        <taxon>Bacillaceae</taxon>
        <taxon>Neobacillus</taxon>
    </lineage>
</organism>
<dbReference type="GO" id="GO:0022857">
    <property type="term" value="F:transmembrane transporter activity"/>
    <property type="evidence" value="ECO:0007669"/>
    <property type="project" value="InterPro"/>
</dbReference>
<evidence type="ECO:0000256" key="3">
    <source>
        <dbReference type="ARBA" id="ARBA00022475"/>
    </source>
</evidence>
<dbReference type="EMBL" id="VIVN01000005">
    <property type="protein sequence ID" value="TWE01922.1"/>
    <property type="molecule type" value="Genomic_DNA"/>
</dbReference>
<evidence type="ECO:0000259" key="8">
    <source>
        <dbReference type="PROSITE" id="PS50850"/>
    </source>
</evidence>
<feature type="transmembrane region" description="Helical" evidence="7">
    <location>
        <begin position="12"/>
        <end position="35"/>
    </location>
</feature>
<dbReference type="CDD" id="cd06173">
    <property type="entry name" value="MFS_MefA_like"/>
    <property type="match status" value="1"/>
</dbReference>
<evidence type="ECO:0000313" key="10">
    <source>
        <dbReference type="Proteomes" id="UP000319671"/>
    </source>
</evidence>
<feature type="transmembrane region" description="Helical" evidence="7">
    <location>
        <begin position="350"/>
        <end position="369"/>
    </location>
</feature>
<gene>
    <name evidence="9" type="ORF">FB550_105291</name>
</gene>
<dbReference type="Proteomes" id="UP000319671">
    <property type="component" value="Unassembled WGS sequence"/>
</dbReference>
<evidence type="ECO:0000256" key="4">
    <source>
        <dbReference type="ARBA" id="ARBA00022692"/>
    </source>
</evidence>
<evidence type="ECO:0000256" key="5">
    <source>
        <dbReference type="ARBA" id="ARBA00022989"/>
    </source>
</evidence>